<organism evidence="1 2">
    <name type="scientific">Deinococcus peraridilitoris (strain DSM 19664 / LMG 22246 / CIP 109416 / KR-200)</name>
    <dbReference type="NCBI Taxonomy" id="937777"/>
    <lineage>
        <taxon>Bacteria</taxon>
        <taxon>Thermotogati</taxon>
        <taxon>Deinococcota</taxon>
        <taxon>Deinococci</taxon>
        <taxon>Deinococcales</taxon>
        <taxon>Deinococcaceae</taxon>
        <taxon>Deinococcus</taxon>
    </lineage>
</organism>
<sequence>MTTKDLALTVRDAIEQVVTIPTRGNIATWPEDYENAFQTLGDAVVTLLEGKADVDPMTGYVVLPPDVGGGSGGLGDSANRTLLLETSFEVTSTSVSAFPTVPADARYAEAQIQQANVRHKQLTNPAPTDGEQLLRGDTYAFRTLDELLNARLIAESATATVFVRYYSAKS</sequence>
<dbReference type="EMBL" id="CP003382">
    <property type="protein sequence ID" value="AFZ67581.1"/>
    <property type="molecule type" value="Genomic_DNA"/>
</dbReference>
<keyword evidence="2" id="KW-1185">Reference proteome</keyword>
<dbReference type="RefSeq" id="WP_015235886.1">
    <property type="nucleotide sequence ID" value="NC_019793.1"/>
</dbReference>
<evidence type="ECO:0000313" key="2">
    <source>
        <dbReference type="Proteomes" id="UP000010467"/>
    </source>
</evidence>
<gene>
    <name evidence="1" type="ordered locus">Deipe_2085</name>
</gene>
<dbReference type="KEGG" id="dpd:Deipe_2085"/>
<dbReference type="PATRIC" id="fig|937777.3.peg.2095"/>
<accession>L0A165</accession>
<dbReference type="Proteomes" id="UP000010467">
    <property type="component" value="Chromosome"/>
</dbReference>
<protein>
    <submittedName>
        <fullName evidence="1">Uncharacterized protein</fullName>
    </submittedName>
</protein>
<proteinExistence type="predicted"/>
<dbReference type="HOGENOM" id="CLU_1568160_0_0_0"/>
<evidence type="ECO:0000313" key="1">
    <source>
        <dbReference type="EMBL" id="AFZ67581.1"/>
    </source>
</evidence>
<reference evidence="2" key="1">
    <citation type="submission" date="2012-03" db="EMBL/GenBank/DDBJ databases">
        <title>Complete sequence of chromosome of Deinococcus peraridilitoris DSM 19664.</title>
        <authorList>
            <person name="Lucas S."/>
            <person name="Copeland A."/>
            <person name="Lapidus A."/>
            <person name="Glavina del Rio T."/>
            <person name="Dalin E."/>
            <person name="Tice H."/>
            <person name="Bruce D."/>
            <person name="Goodwin L."/>
            <person name="Pitluck S."/>
            <person name="Peters L."/>
            <person name="Mikhailova N."/>
            <person name="Lu M."/>
            <person name="Kyrpides N."/>
            <person name="Mavromatis K."/>
            <person name="Ivanova N."/>
            <person name="Brettin T."/>
            <person name="Detter J.C."/>
            <person name="Han C."/>
            <person name="Larimer F."/>
            <person name="Land M."/>
            <person name="Hauser L."/>
            <person name="Markowitz V."/>
            <person name="Cheng J.-F."/>
            <person name="Hugenholtz P."/>
            <person name="Woyke T."/>
            <person name="Wu D."/>
            <person name="Pukall R."/>
            <person name="Steenblock K."/>
            <person name="Brambilla E."/>
            <person name="Klenk H.-P."/>
            <person name="Eisen J.A."/>
        </authorList>
    </citation>
    <scope>NUCLEOTIDE SEQUENCE [LARGE SCALE GENOMIC DNA]</scope>
    <source>
        <strain evidence="2">DSM 19664 / LMG 22246 / CIP 109416 / KR-200</strain>
    </source>
</reference>
<name>L0A165_DEIPD</name>
<dbReference type="STRING" id="937777.Deipe_2085"/>
<dbReference type="AlphaFoldDB" id="L0A165"/>